<dbReference type="InterPro" id="IPR007167">
    <property type="entry name" value="Fe-transptr_FeoA-like"/>
</dbReference>
<name>A0A1M4VYZ9_9FIRM</name>
<dbReference type="EMBL" id="FQTU01000006">
    <property type="protein sequence ID" value="SHE74208.1"/>
    <property type="molecule type" value="Genomic_DNA"/>
</dbReference>
<evidence type="ECO:0000313" key="4">
    <source>
        <dbReference type="Proteomes" id="UP000184251"/>
    </source>
</evidence>
<feature type="domain" description="Ferrous iron transporter FeoA-like" evidence="2">
    <location>
        <begin position="1"/>
        <end position="69"/>
    </location>
</feature>
<dbReference type="InterPro" id="IPR008988">
    <property type="entry name" value="Transcriptional_repressor_C"/>
</dbReference>
<accession>A0A1M4VYZ9</accession>
<dbReference type="GO" id="GO:0046914">
    <property type="term" value="F:transition metal ion binding"/>
    <property type="evidence" value="ECO:0007669"/>
    <property type="project" value="InterPro"/>
</dbReference>
<dbReference type="Gene3D" id="2.30.30.90">
    <property type="match status" value="1"/>
</dbReference>
<dbReference type="SMART" id="SM00899">
    <property type="entry name" value="FeoA"/>
    <property type="match status" value="1"/>
</dbReference>
<dbReference type="OrthoDB" id="9811076at2"/>
<organism evidence="3 4">
    <name type="scientific">Alkalibacter saccharofermentans DSM 14828</name>
    <dbReference type="NCBI Taxonomy" id="1120975"/>
    <lineage>
        <taxon>Bacteria</taxon>
        <taxon>Bacillati</taxon>
        <taxon>Bacillota</taxon>
        <taxon>Clostridia</taxon>
        <taxon>Eubacteriales</taxon>
        <taxon>Eubacteriaceae</taxon>
        <taxon>Alkalibacter</taxon>
    </lineage>
</organism>
<dbReference type="AlphaFoldDB" id="A0A1M4VYZ9"/>
<evidence type="ECO:0000259" key="2">
    <source>
        <dbReference type="SMART" id="SM00899"/>
    </source>
</evidence>
<dbReference type="SUPFAM" id="SSF50037">
    <property type="entry name" value="C-terminal domain of transcriptional repressors"/>
    <property type="match status" value="1"/>
</dbReference>
<dbReference type="Proteomes" id="UP000184251">
    <property type="component" value="Unassembled WGS sequence"/>
</dbReference>
<keyword evidence="1" id="KW-0408">Iron</keyword>
<dbReference type="RefSeq" id="WP_073270093.1">
    <property type="nucleotide sequence ID" value="NZ_FQTU01000006.1"/>
</dbReference>
<keyword evidence="4" id="KW-1185">Reference proteome</keyword>
<dbReference type="InterPro" id="IPR038157">
    <property type="entry name" value="FeoA_core_dom"/>
</dbReference>
<evidence type="ECO:0000313" key="3">
    <source>
        <dbReference type="EMBL" id="SHE74208.1"/>
    </source>
</evidence>
<protein>
    <submittedName>
        <fullName evidence="3">Fe2+ transport system protein FeoA</fullName>
    </submittedName>
</protein>
<sequence length="73" mass="8144">MSLNKVEKGKYYKIKSVPDMDILKSLGVRENDTVFKKHTYIWGGPTLLEIDSREIAISNAIASSISVEESEVA</sequence>
<dbReference type="Pfam" id="PF04023">
    <property type="entry name" value="FeoA"/>
    <property type="match status" value="1"/>
</dbReference>
<proteinExistence type="predicted"/>
<dbReference type="STRING" id="1120975.SAMN02746064_01107"/>
<evidence type="ECO:0000256" key="1">
    <source>
        <dbReference type="ARBA" id="ARBA00023004"/>
    </source>
</evidence>
<gene>
    <name evidence="3" type="ORF">SAMN02746064_01107</name>
</gene>
<reference evidence="3 4" key="1">
    <citation type="submission" date="2016-11" db="EMBL/GenBank/DDBJ databases">
        <authorList>
            <person name="Jaros S."/>
            <person name="Januszkiewicz K."/>
            <person name="Wedrychowicz H."/>
        </authorList>
    </citation>
    <scope>NUCLEOTIDE SEQUENCE [LARGE SCALE GENOMIC DNA]</scope>
    <source>
        <strain evidence="3 4">DSM 14828</strain>
    </source>
</reference>